<feature type="region of interest" description="Disordered" evidence="1">
    <location>
        <begin position="51"/>
        <end position="71"/>
    </location>
</feature>
<reference evidence="4 5" key="1">
    <citation type="journal article" date="2013" name="Nature">
        <title>The genomes of four tapeworm species reveal adaptations to parasitism.</title>
        <authorList>
            <person name="Tsai I.J."/>
            <person name="Zarowiecki M."/>
            <person name="Holroyd N."/>
            <person name="Garciarrubio A."/>
            <person name="Sanchez-Flores A."/>
            <person name="Brooks K.L."/>
            <person name="Tracey A."/>
            <person name="Bobes R.J."/>
            <person name="Fragoso G."/>
            <person name="Sciutto E."/>
            <person name="Aslett M."/>
            <person name="Beasley H."/>
            <person name="Bennett H.M."/>
            <person name="Cai J."/>
            <person name="Camicia F."/>
            <person name="Clark R."/>
            <person name="Cucher M."/>
            <person name="De Silva N."/>
            <person name="Day T.A."/>
            <person name="Deplazes P."/>
            <person name="Estrada K."/>
            <person name="Fernandez C."/>
            <person name="Holland P.W."/>
            <person name="Hou J."/>
            <person name="Hu S."/>
            <person name="Huckvale T."/>
            <person name="Hung S.S."/>
            <person name="Kamenetzky L."/>
            <person name="Keane J.A."/>
            <person name="Kiss F."/>
            <person name="Koziol U."/>
            <person name="Lambert O."/>
            <person name="Liu K."/>
            <person name="Luo X."/>
            <person name="Luo Y."/>
            <person name="Macchiaroli N."/>
            <person name="Nichol S."/>
            <person name="Paps J."/>
            <person name="Parkinson J."/>
            <person name="Pouchkina-Stantcheva N."/>
            <person name="Riddiford N."/>
            <person name="Rosenzvit M."/>
            <person name="Salinas G."/>
            <person name="Wasmuth J.D."/>
            <person name="Zamanian M."/>
            <person name="Zheng Y."/>
            <person name="Cai X."/>
            <person name="Soberon X."/>
            <person name="Olson P.D."/>
            <person name="Laclette J.P."/>
            <person name="Brehm K."/>
            <person name="Berriman M."/>
            <person name="Garciarrubio A."/>
            <person name="Bobes R.J."/>
            <person name="Fragoso G."/>
            <person name="Sanchez-Flores A."/>
            <person name="Estrada K."/>
            <person name="Cevallos M.A."/>
            <person name="Morett E."/>
            <person name="Gonzalez V."/>
            <person name="Portillo T."/>
            <person name="Ochoa-Leyva A."/>
            <person name="Jose M.V."/>
            <person name="Sciutto E."/>
            <person name="Landa A."/>
            <person name="Jimenez L."/>
            <person name="Valdes V."/>
            <person name="Carrero J.C."/>
            <person name="Larralde C."/>
            <person name="Morales-Montor J."/>
            <person name="Limon-Lason J."/>
            <person name="Soberon X."/>
            <person name="Laclette J.P."/>
        </authorList>
    </citation>
    <scope>NUCLEOTIDE SEQUENCE [LARGE SCALE GENOMIC DNA]</scope>
</reference>
<keyword evidence="2" id="KW-0472">Membrane</keyword>
<dbReference type="Proteomes" id="UP000492820">
    <property type="component" value="Unassembled WGS sequence"/>
</dbReference>
<dbReference type="InterPro" id="IPR003887">
    <property type="entry name" value="LEM_dom"/>
</dbReference>
<feature type="transmembrane region" description="Helical" evidence="2">
    <location>
        <begin position="240"/>
        <end position="262"/>
    </location>
</feature>
<keyword evidence="2" id="KW-1133">Transmembrane helix</keyword>
<gene>
    <name evidence="4" type="ORF">EgrG_000759500</name>
</gene>
<dbReference type="WBParaSite" id="EgrG_000759500">
    <property type="protein sequence ID" value="EgrG_000759500"/>
    <property type="gene ID" value="EgrG_000759500"/>
</dbReference>
<dbReference type="SUPFAM" id="SSF63451">
    <property type="entry name" value="LEM domain"/>
    <property type="match status" value="1"/>
</dbReference>
<dbReference type="EMBL" id="LK028576">
    <property type="protein sequence ID" value="CDS15199.1"/>
    <property type="molecule type" value="Genomic_DNA"/>
</dbReference>
<feature type="transmembrane region" description="Helical" evidence="2">
    <location>
        <begin position="274"/>
        <end position="293"/>
    </location>
</feature>
<dbReference type="Pfam" id="PF03020">
    <property type="entry name" value="LEM"/>
    <property type="match status" value="1"/>
</dbReference>
<name>A0A068W7G1_ECHGR</name>
<evidence type="ECO:0000259" key="3">
    <source>
        <dbReference type="PROSITE" id="PS50954"/>
    </source>
</evidence>
<evidence type="ECO:0000256" key="2">
    <source>
        <dbReference type="SAM" id="Phobius"/>
    </source>
</evidence>
<organism evidence="4">
    <name type="scientific">Echinococcus granulosus</name>
    <name type="common">Hydatid tapeworm</name>
    <dbReference type="NCBI Taxonomy" id="6210"/>
    <lineage>
        <taxon>Eukaryota</taxon>
        <taxon>Metazoa</taxon>
        <taxon>Spiralia</taxon>
        <taxon>Lophotrochozoa</taxon>
        <taxon>Platyhelminthes</taxon>
        <taxon>Cestoda</taxon>
        <taxon>Eucestoda</taxon>
        <taxon>Cyclophyllidea</taxon>
        <taxon>Taeniidae</taxon>
        <taxon>Echinococcus</taxon>
        <taxon>Echinococcus granulosus group</taxon>
    </lineage>
</organism>
<dbReference type="CDD" id="cd12934">
    <property type="entry name" value="LEM"/>
    <property type="match status" value="1"/>
</dbReference>
<reference evidence="6" key="3">
    <citation type="submission" date="2020-10" db="UniProtKB">
        <authorList>
            <consortium name="WormBaseParasite"/>
        </authorList>
    </citation>
    <scope>IDENTIFICATION</scope>
</reference>
<accession>A0A068W7G1</accession>
<dbReference type="Gene3D" id="1.10.720.40">
    <property type="match status" value="1"/>
</dbReference>
<dbReference type="AlphaFoldDB" id="A0A068W7G1"/>
<evidence type="ECO:0000313" key="4">
    <source>
        <dbReference type="EMBL" id="CDS15199.1"/>
    </source>
</evidence>
<dbReference type="InterPro" id="IPR011015">
    <property type="entry name" value="LEM/LEM-like_dom_sf"/>
</dbReference>
<proteinExistence type="predicted"/>
<dbReference type="OrthoDB" id="118234at2759"/>
<feature type="region of interest" description="Disordered" evidence="1">
    <location>
        <begin position="84"/>
        <end position="123"/>
    </location>
</feature>
<feature type="domain" description="LEM" evidence="3">
    <location>
        <begin position="1"/>
        <end position="41"/>
    </location>
</feature>
<dbReference type="PROSITE" id="PS50954">
    <property type="entry name" value="LEM"/>
    <property type="match status" value="1"/>
</dbReference>
<sequence>MELSDEDLRKELAKYMDPVPPATGSTREVLRAKLAKFQASKPKVCLEASGKSLSAVAGTDDSPEGRTSRRQTIATTTTTVITPSTTENLASTTPVRQRSPEKHQVADIASSPSERVFHEASKSRNDSVLYEDSEYRIRYFPSAELPDYPGGLPVFRRRSLHPSGNQEAPSDPYEEFYIRSPRLQAKMDAERIISRVMSGTVGEIRSRPTKGRAFYREQWCRPVKRKSWIRLPPVQAFCDFLSYSLLSLFSLLLAPFTLVRVLSYRVCSILGFKTLFFLLIACILTILGIFFFLSDPFYRNPVPEFVDRISGPLASFLQGGEH</sequence>
<reference evidence="4" key="2">
    <citation type="submission" date="2014-06" db="EMBL/GenBank/DDBJ databases">
        <authorList>
            <person name="Aslett M."/>
        </authorList>
    </citation>
    <scope>NUCLEOTIDE SEQUENCE</scope>
</reference>
<protein>
    <submittedName>
        <fullName evidence="4 6">Lamino associated polypeptide 2 emerin</fullName>
    </submittedName>
</protein>
<evidence type="ECO:0000313" key="6">
    <source>
        <dbReference type="WBParaSite" id="EgrG_000759500"/>
    </source>
</evidence>
<feature type="compositionally biased region" description="Polar residues" evidence="1">
    <location>
        <begin position="87"/>
        <end position="96"/>
    </location>
</feature>
<evidence type="ECO:0000313" key="5">
    <source>
        <dbReference type="Proteomes" id="UP000492820"/>
    </source>
</evidence>
<keyword evidence="2" id="KW-0812">Transmembrane</keyword>
<evidence type="ECO:0000256" key="1">
    <source>
        <dbReference type="SAM" id="MobiDB-lite"/>
    </source>
</evidence>